<reference evidence="1" key="1">
    <citation type="journal article" date="2023" name="Mol. Biol. Evol.">
        <title>Third-Generation Sequencing Reveals the Adaptive Role of the Epigenome in Three Deep-Sea Polychaetes.</title>
        <authorList>
            <person name="Perez M."/>
            <person name="Aroh O."/>
            <person name="Sun Y."/>
            <person name="Lan Y."/>
            <person name="Juniper S.K."/>
            <person name="Young C.R."/>
            <person name="Angers B."/>
            <person name="Qian P.Y."/>
        </authorList>
    </citation>
    <scope>NUCLEOTIDE SEQUENCE</scope>
    <source>
        <strain evidence="1">R07B-5</strain>
    </source>
</reference>
<organism evidence="1 2">
    <name type="scientific">Ridgeia piscesae</name>
    <name type="common">Tubeworm</name>
    <dbReference type="NCBI Taxonomy" id="27915"/>
    <lineage>
        <taxon>Eukaryota</taxon>
        <taxon>Metazoa</taxon>
        <taxon>Spiralia</taxon>
        <taxon>Lophotrochozoa</taxon>
        <taxon>Annelida</taxon>
        <taxon>Polychaeta</taxon>
        <taxon>Sedentaria</taxon>
        <taxon>Canalipalpata</taxon>
        <taxon>Sabellida</taxon>
        <taxon>Siboglinidae</taxon>
        <taxon>Ridgeia</taxon>
    </lineage>
</organism>
<name>A0AAD9MWF2_RIDPI</name>
<evidence type="ECO:0000313" key="1">
    <source>
        <dbReference type="EMBL" id="KAK2146351.1"/>
    </source>
</evidence>
<dbReference type="AlphaFoldDB" id="A0AAD9MWF2"/>
<proteinExistence type="predicted"/>
<accession>A0AAD9MWF2</accession>
<dbReference type="EMBL" id="JAODUO010003688">
    <property type="protein sequence ID" value="KAK2146351.1"/>
    <property type="molecule type" value="Genomic_DNA"/>
</dbReference>
<evidence type="ECO:0000313" key="2">
    <source>
        <dbReference type="Proteomes" id="UP001209878"/>
    </source>
</evidence>
<gene>
    <name evidence="1" type="ORF">NP493_3696g00002</name>
</gene>
<keyword evidence="2" id="KW-1185">Reference proteome</keyword>
<sequence length="169" mass="19368">MSLQKCTTVLMPYNGEHVHWYGTLEITCDHRHHECDTELYVADTPDPAIIGLPSCRALSLVVMNCEVNTNTSQNNPINCNEDLCGEYPDRFRWIGTFEGTFHVTTDPTVTPVARSSADGFRCNICTRLDEQQAFVKEHRVPRRVMELHIFTTHTERAGPQPHSYRIVHR</sequence>
<comment type="caution">
    <text evidence="1">The sequence shown here is derived from an EMBL/GenBank/DDBJ whole genome shotgun (WGS) entry which is preliminary data.</text>
</comment>
<protein>
    <submittedName>
        <fullName evidence="1">Uncharacterized protein</fullName>
    </submittedName>
</protein>
<dbReference type="Proteomes" id="UP001209878">
    <property type="component" value="Unassembled WGS sequence"/>
</dbReference>